<dbReference type="PANTHER" id="PTHR45778">
    <property type="entry name" value="PURPLE ACID PHOSPHATASE-RELATED"/>
    <property type="match status" value="1"/>
</dbReference>
<evidence type="ECO:0000313" key="13">
    <source>
        <dbReference type="Proteomes" id="UP001140949"/>
    </source>
</evidence>
<feature type="domain" description="Purple acid phosphatase N-terminal" evidence="11">
    <location>
        <begin position="174"/>
        <end position="275"/>
    </location>
</feature>
<dbReference type="SUPFAM" id="SSF56300">
    <property type="entry name" value="Metallo-dependent phosphatases"/>
    <property type="match status" value="1"/>
</dbReference>
<evidence type="ECO:0000256" key="4">
    <source>
        <dbReference type="ARBA" id="ARBA00022525"/>
    </source>
</evidence>
<evidence type="ECO:0000259" key="11">
    <source>
        <dbReference type="Pfam" id="PF16656"/>
    </source>
</evidence>
<keyword evidence="7" id="KW-0378">Hydrolase</keyword>
<evidence type="ECO:0000259" key="10">
    <source>
        <dbReference type="Pfam" id="PF14008"/>
    </source>
</evidence>
<dbReference type="InterPro" id="IPR008963">
    <property type="entry name" value="Purple_acid_Pase-like_N"/>
</dbReference>
<dbReference type="Pfam" id="PF00149">
    <property type="entry name" value="Metallophos"/>
    <property type="match status" value="1"/>
</dbReference>
<evidence type="ECO:0000256" key="3">
    <source>
        <dbReference type="ARBA" id="ARBA00011738"/>
    </source>
</evidence>
<evidence type="ECO:0000256" key="5">
    <source>
        <dbReference type="ARBA" id="ARBA00022729"/>
    </source>
</evidence>
<dbReference type="Pfam" id="PF16656">
    <property type="entry name" value="Pur_ac_phosph_N"/>
    <property type="match status" value="1"/>
</dbReference>
<dbReference type="InterPro" id="IPR041792">
    <property type="entry name" value="MPP_PAP"/>
</dbReference>
<organism evidence="12 13">
    <name type="scientific">Iris pallida</name>
    <name type="common">Sweet iris</name>
    <dbReference type="NCBI Taxonomy" id="29817"/>
    <lineage>
        <taxon>Eukaryota</taxon>
        <taxon>Viridiplantae</taxon>
        <taxon>Streptophyta</taxon>
        <taxon>Embryophyta</taxon>
        <taxon>Tracheophyta</taxon>
        <taxon>Spermatophyta</taxon>
        <taxon>Magnoliopsida</taxon>
        <taxon>Liliopsida</taxon>
        <taxon>Asparagales</taxon>
        <taxon>Iridaceae</taxon>
        <taxon>Iridoideae</taxon>
        <taxon>Irideae</taxon>
        <taxon>Iris</taxon>
    </lineage>
</organism>
<dbReference type="InterPro" id="IPR025733">
    <property type="entry name" value="PAPs_C"/>
</dbReference>
<comment type="subunit">
    <text evidence="3">Homodimer.</text>
</comment>
<comment type="catalytic activity">
    <reaction evidence="7">
        <text>a phosphate monoester + H2O = an alcohol + phosphate</text>
        <dbReference type="Rhea" id="RHEA:15017"/>
        <dbReference type="ChEBI" id="CHEBI:15377"/>
        <dbReference type="ChEBI" id="CHEBI:30879"/>
        <dbReference type="ChEBI" id="CHEBI:43474"/>
        <dbReference type="ChEBI" id="CHEBI:67140"/>
        <dbReference type="EC" id="3.1.3.2"/>
    </reaction>
</comment>
<evidence type="ECO:0000256" key="6">
    <source>
        <dbReference type="ARBA" id="ARBA00023180"/>
    </source>
</evidence>
<keyword evidence="8" id="KW-0472">Membrane</keyword>
<dbReference type="GO" id="GO:0003993">
    <property type="term" value="F:acid phosphatase activity"/>
    <property type="evidence" value="ECO:0007669"/>
    <property type="project" value="UniProtKB-EC"/>
</dbReference>
<dbReference type="AlphaFoldDB" id="A0AAX6IE44"/>
<accession>A0AAX6IE44</accession>
<dbReference type="InterPro" id="IPR015914">
    <property type="entry name" value="PAPs_N"/>
</dbReference>
<reference evidence="12" key="1">
    <citation type="journal article" date="2023" name="GigaByte">
        <title>Genome assembly of the bearded iris, Iris pallida Lam.</title>
        <authorList>
            <person name="Bruccoleri R.E."/>
            <person name="Oakeley E.J."/>
            <person name="Faust A.M.E."/>
            <person name="Altorfer M."/>
            <person name="Dessus-Babus S."/>
            <person name="Burckhardt D."/>
            <person name="Oertli M."/>
            <person name="Naumann U."/>
            <person name="Petersen F."/>
            <person name="Wong J."/>
        </authorList>
    </citation>
    <scope>NUCLEOTIDE SEQUENCE</scope>
    <source>
        <strain evidence="12">GSM-AAB239-AS_SAM_17_03QT</strain>
    </source>
</reference>
<dbReference type="Pfam" id="PF14008">
    <property type="entry name" value="Metallophos_C"/>
    <property type="match status" value="1"/>
</dbReference>
<protein>
    <recommendedName>
        <fullName evidence="7">Purple acid phosphatase</fullName>
        <ecNumber evidence="7">3.1.3.2</ecNumber>
    </recommendedName>
</protein>
<sequence>MLQFSYVPTKKHKINQHHLLLPRPPPISSAMASSKTLTLIFLLLFLPISISSHVSISVSPKTLTRSNRTVTIQWSGVDSPSDLDWLGIYSPPSSGNRDFIGYLFLNASSTWATGSGSVSLPLVNLRSNYSFRIFRWSRSEVNPRHHDHDQNPLPGTKHRLAESEPIGFENPGGPEQVHLAFTDRAEEMRVMWITGERSENWVRYGVEEGRLGNVEKATVGRYERGDMCDFPANASLGWRDPGWIQDGVMKGLEKGRKYYYQVGSDKGGWSDIHSFISRDNDANETIAFLFGDMGTAVPYSTFYRTQDESRSTVKWILHDLESFGDKPVFISHIGDISYARGFSWIWDEFFNQIEPIASRVPYHVCIGNHEYDWPLQPWKPLWAAYGKDGGGECGIPYSLKFKMPGKSFLSTGTGAPDTRNLYYSFDAGVVHFLYLSTETNFLKGSDQYNFIKADLENVNRDKTPFVVVQGHRPMYTTSNEVWDAALREKMLEHLEPLLVANNVTLALWGHVHRYERFCPMKNYKCEDVSSNFTYGGSPVHLVIGMAGQDWQPIWEPRSDHQDVPIFPQPERSMYRGGEFGYTRLVATREKLTLTYIGNHDGEMHDMVEILSGKTLNSTSDVAPKVDDEVGAKGGGEDAGKSKFSHYLKPSGILLLGAFVGYFLGFITHCRRRDAPRNTWTPVKSEET</sequence>
<feature type="domain" description="Purple acid phosphatase C-terminal" evidence="10">
    <location>
        <begin position="537"/>
        <end position="605"/>
    </location>
</feature>
<proteinExistence type="inferred from homology"/>
<comment type="subcellular location">
    <subcellularLocation>
        <location evidence="1">Secreted</location>
    </subcellularLocation>
</comment>
<reference evidence="12" key="2">
    <citation type="submission" date="2023-04" db="EMBL/GenBank/DDBJ databases">
        <authorList>
            <person name="Bruccoleri R.E."/>
            <person name="Oakeley E.J."/>
            <person name="Faust A.-M."/>
            <person name="Dessus-Babus S."/>
            <person name="Altorfer M."/>
            <person name="Burckhardt D."/>
            <person name="Oertli M."/>
            <person name="Naumann U."/>
            <person name="Petersen F."/>
            <person name="Wong J."/>
        </authorList>
    </citation>
    <scope>NUCLEOTIDE SEQUENCE</scope>
    <source>
        <strain evidence="12">GSM-AAB239-AS_SAM_17_03QT</strain>
        <tissue evidence="12">Leaf</tissue>
    </source>
</reference>
<keyword evidence="4" id="KW-0964">Secreted</keyword>
<evidence type="ECO:0000256" key="7">
    <source>
        <dbReference type="RuleBase" id="RU361203"/>
    </source>
</evidence>
<feature type="domain" description="Calcineurin-like phosphoesterase" evidence="9">
    <location>
        <begin position="288"/>
        <end position="514"/>
    </location>
</feature>
<comment type="caution">
    <text evidence="12">The sequence shown here is derived from an EMBL/GenBank/DDBJ whole genome shotgun (WGS) entry which is preliminary data.</text>
</comment>
<dbReference type="Proteomes" id="UP001140949">
    <property type="component" value="Unassembled WGS sequence"/>
</dbReference>
<comment type="similarity">
    <text evidence="2 7">Belongs to the metallophosphoesterase superfamily. Purple acid phosphatase family.</text>
</comment>
<keyword evidence="6" id="KW-0325">Glycoprotein</keyword>
<evidence type="ECO:0000256" key="1">
    <source>
        <dbReference type="ARBA" id="ARBA00004613"/>
    </source>
</evidence>
<evidence type="ECO:0000259" key="9">
    <source>
        <dbReference type="Pfam" id="PF00149"/>
    </source>
</evidence>
<dbReference type="InterPro" id="IPR004843">
    <property type="entry name" value="Calcineurin-like_PHP"/>
</dbReference>
<dbReference type="EC" id="3.1.3.2" evidence="7"/>
<dbReference type="Gene3D" id="3.60.21.10">
    <property type="match status" value="1"/>
</dbReference>
<keyword evidence="5" id="KW-0732">Signal</keyword>
<evidence type="ECO:0000313" key="12">
    <source>
        <dbReference type="EMBL" id="KAJ6851526.1"/>
    </source>
</evidence>
<dbReference type="SUPFAM" id="SSF49363">
    <property type="entry name" value="Purple acid phosphatase, N-terminal domain"/>
    <property type="match status" value="1"/>
</dbReference>
<dbReference type="EMBL" id="JANAVB010002199">
    <property type="protein sequence ID" value="KAJ6851526.1"/>
    <property type="molecule type" value="Genomic_DNA"/>
</dbReference>
<keyword evidence="8" id="KW-1133">Transmembrane helix</keyword>
<name>A0AAX6IE44_IRIPA</name>
<dbReference type="PANTHER" id="PTHR45778:SF7">
    <property type="entry name" value="PURPLE ACID PHOSPHATASE"/>
    <property type="match status" value="1"/>
</dbReference>
<dbReference type="CDD" id="cd00839">
    <property type="entry name" value="MPP_PAPs"/>
    <property type="match status" value="1"/>
</dbReference>
<keyword evidence="8" id="KW-0812">Transmembrane</keyword>
<dbReference type="GO" id="GO:0046872">
    <property type="term" value="F:metal ion binding"/>
    <property type="evidence" value="ECO:0007669"/>
    <property type="project" value="InterPro"/>
</dbReference>
<dbReference type="Gene3D" id="2.60.40.380">
    <property type="entry name" value="Purple acid phosphatase-like, N-terminal"/>
    <property type="match status" value="1"/>
</dbReference>
<feature type="transmembrane region" description="Helical" evidence="8">
    <location>
        <begin position="646"/>
        <end position="666"/>
    </location>
</feature>
<keyword evidence="13" id="KW-1185">Reference proteome</keyword>
<evidence type="ECO:0000256" key="2">
    <source>
        <dbReference type="ARBA" id="ARBA00008723"/>
    </source>
</evidence>
<evidence type="ECO:0000256" key="8">
    <source>
        <dbReference type="SAM" id="Phobius"/>
    </source>
</evidence>
<dbReference type="GO" id="GO:0005576">
    <property type="term" value="C:extracellular region"/>
    <property type="evidence" value="ECO:0007669"/>
    <property type="project" value="UniProtKB-SubCell"/>
</dbReference>
<dbReference type="InterPro" id="IPR029052">
    <property type="entry name" value="Metallo-depent_PP-like"/>
</dbReference>
<gene>
    <name evidence="12" type="ORF">M6B38_259455</name>
</gene>